<comment type="caution">
    <text evidence="1">The sequence shown here is derived from an EMBL/GenBank/DDBJ whole genome shotgun (WGS) entry which is preliminary data.</text>
</comment>
<sequence>MKRLLAALAVVVALVGCRQESPPRALLYRLTITVDTPEGPKVGSSVARLWVGFGDGPLGRMGAAIFFNVKGAATVVDLGARGYLFCLLDRDITRKGSDSQQGLLIKYAGRPYLDRPMPRTVDAIVEARPKTPIALENLPALVRFRDPAQPSTAEWIDPTDLEKAFGAGVAISRVDYEILGKPPMKPGAKLTDEIEVKEITDSIARVRQTIPWITLPRKVITEMVKGSDLEPMTKNHQYGRSIVESDFISGARTER</sequence>
<accession>A0A4Q9VQS6</accession>
<dbReference type="Proteomes" id="UP000292781">
    <property type="component" value="Unassembled WGS sequence"/>
</dbReference>
<organism evidence="1 2">
    <name type="scientific">Siculibacillus lacustris</name>
    <dbReference type="NCBI Taxonomy" id="1549641"/>
    <lineage>
        <taxon>Bacteria</taxon>
        <taxon>Pseudomonadati</taxon>
        <taxon>Pseudomonadota</taxon>
        <taxon>Alphaproteobacteria</taxon>
        <taxon>Hyphomicrobiales</taxon>
        <taxon>Ancalomicrobiaceae</taxon>
        <taxon>Siculibacillus</taxon>
    </lineage>
</organism>
<evidence type="ECO:0000313" key="1">
    <source>
        <dbReference type="EMBL" id="TBW38190.1"/>
    </source>
</evidence>
<evidence type="ECO:0000313" key="2">
    <source>
        <dbReference type="Proteomes" id="UP000292781"/>
    </source>
</evidence>
<dbReference type="RefSeq" id="WP_131308851.1">
    <property type="nucleotide sequence ID" value="NZ_SJFN01000012.1"/>
</dbReference>
<name>A0A4Q9VQS6_9HYPH</name>
<dbReference type="PROSITE" id="PS51257">
    <property type="entry name" value="PROKAR_LIPOPROTEIN"/>
    <property type="match status" value="1"/>
</dbReference>
<protein>
    <submittedName>
        <fullName evidence="1">Uncharacterized protein</fullName>
    </submittedName>
</protein>
<proteinExistence type="predicted"/>
<gene>
    <name evidence="1" type="ORF">EYW49_09575</name>
</gene>
<reference evidence="1 2" key="1">
    <citation type="submission" date="2019-02" db="EMBL/GenBank/DDBJ databases">
        <title>Siculibacillus lacustris gen. nov., sp. nov., a new rosette-forming bacterium isolated from a freshwater crater lake (Lake St. Ana, Romania).</title>
        <authorList>
            <person name="Felfoldi T."/>
            <person name="Marton Z."/>
            <person name="Szabo A."/>
            <person name="Mentes A."/>
            <person name="Boka K."/>
            <person name="Marialigeti K."/>
            <person name="Mathe I."/>
            <person name="Koncz M."/>
            <person name="Schumann P."/>
            <person name="Toth E."/>
        </authorList>
    </citation>
    <scope>NUCLEOTIDE SEQUENCE [LARGE SCALE GENOMIC DNA]</scope>
    <source>
        <strain evidence="1 2">SA-279</strain>
    </source>
</reference>
<dbReference type="AlphaFoldDB" id="A0A4Q9VQS6"/>
<keyword evidence="2" id="KW-1185">Reference proteome</keyword>
<dbReference type="OrthoDB" id="7428686at2"/>
<dbReference type="EMBL" id="SJFN01000012">
    <property type="protein sequence ID" value="TBW38190.1"/>
    <property type="molecule type" value="Genomic_DNA"/>
</dbReference>